<dbReference type="RefSeq" id="WP_262310755.1">
    <property type="nucleotide sequence ID" value="NZ_CP106679.1"/>
</dbReference>
<evidence type="ECO:0000313" key="3">
    <source>
        <dbReference type="Proteomes" id="UP001065174"/>
    </source>
</evidence>
<name>A0ABY6CS26_9BACT</name>
<dbReference type="Pfam" id="PF16118">
    <property type="entry name" value="DUF4834"/>
    <property type="match status" value="1"/>
</dbReference>
<accession>A0ABY6CS26</accession>
<keyword evidence="3" id="KW-1185">Reference proteome</keyword>
<reference evidence="2" key="1">
    <citation type="submission" date="2022-09" db="EMBL/GenBank/DDBJ databases">
        <title>Comparative genomics and taxonomic characterization of three novel marine species of genus Reichenbachiella exhibiting antioxidant and polysaccharide degradation activities.</title>
        <authorList>
            <person name="Muhammad N."/>
            <person name="Lee Y.-J."/>
            <person name="Ko J."/>
            <person name="Kim S.-G."/>
        </authorList>
    </citation>
    <scope>NUCLEOTIDE SEQUENCE</scope>
    <source>
        <strain evidence="2">BKB1-1</strain>
    </source>
</reference>
<feature type="region of interest" description="Disordered" evidence="1">
    <location>
        <begin position="1"/>
        <end position="37"/>
    </location>
</feature>
<sequence>MRVFLGKVANQSRQQSSQQYQQRQPADGNVHIDYVPKKGKEKEEKYFKGGDYVDYEEVK</sequence>
<dbReference type="InterPro" id="IPR032272">
    <property type="entry name" value="DUF4834"/>
</dbReference>
<proteinExistence type="predicted"/>
<dbReference type="Proteomes" id="UP001065174">
    <property type="component" value="Chromosome"/>
</dbReference>
<feature type="compositionally biased region" description="Low complexity" evidence="1">
    <location>
        <begin position="11"/>
        <end position="24"/>
    </location>
</feature>
<protein>
    <submittedName>
        <fullName evidence="2">DUF4834 domain-containing protein</fullName>
    </submittedName>
</protein>
<dbReference type="EMBL" id="CP106679">
    <property type="protein sequence ID" value="UXP33326.1"/>
    <property type="molecule type" value="Genomic_DNA"/>
</dbReference>
<organism evidence="2 3">
    <name type="scientific">Reichenbachiella agarivorans</name>
    <dbReference type="NCBI Taxonomy" id="2979464"/>
    <lineage>
        <taxon>Bacteria</taxon>
        <taxon>Pseudomonadati</taxon>
        <taxon>Bacteroidota</taxon>
        <taxon>Cytophagia</taxon>
        <taxon>Cytophagales</taxon>
        <taxon>Reichenbachiellaceae</taxon>
        <taxon>Reichenbachiella</taxon>
    </lineage>
</organism>
<gene>
    <name evidence="2" type="ORF">N6H18_05095</name>
</gene>
<evidence type="ECO:0000313" key="2">
    <source>
        <dbReference type="EMBL" id="UXP33326.1"/>
    </source>
</evidence>
<evidence type="ECO:0000256" key="1">
    <source>
        <dbReference type="SAM" id="MobiDB-lite"/>
    </source>
</evidence>